<dbReference type="InterPro" id="IPR041286">
    <property type="entry name" value="MBG_2"/>
</dbReference>
<dbReference type="Pfam" id="PF05860">
    <property type="entry name" value="TPS"/>
    <property type="match status" value="1"/>
</dbReference>
<dbReference type="Pfam" id="PF18676">
    <property type="entry name" value="MBG_2"/>
    <property type="match status" value="2"/>
</dbReference>
<dbReference type="PANTHER" id="PTHR12338:SF8">
    <property type="entry name" value="HEME_HEMOPEXIN-BINDING PROTEIN"/>
    <property type="match status" value="1"/>
</dbReference>
<organism evidence="6">
    <name type="scientific">Ralstonia solanacearum</name>
    <name type="common">Pseudomonas solanacearum</name>
    <dbReference type="NCBI Taxonomy" id="305"/>
    <lineage>
        <taxon>Bacteria</taxon>
        <taxon>Pseudomonadati</taxon>
        <taxon>Pseudomonadota</taxon>
        <taxon>Betaproteobacteria</taxon>
        <taxon>Burkholderiales</taxon>
        <taxon>Burkholderiaceae</taxon>
        <taxon>Ralstonia</taxon>
        <taxon>Ralstonia solanacearum species complex</taxon>
    </lineage>
</organism>
<dbReference type="GO" id="GO:0005576">
    <property type="term" value="C:extracellular region"/>
    <property type="evidence" value="ECO:0007669"/>
    <property type="project" value="UniProtKB-SubCell"/>
</dbReference>
<dbReference type="PANTHER" id="PTHR12338">
    <property type="entry name" value="AUTOTRANSPORTER"/>
    <property type="match status" value="1"/>
</dbReference>
<dbReference type="NCBIfam" id="TIGR01901">
    <property type="entry name" value="adhes_NPXG"/>
    <property type="match status" value="1"/>
</dbReference>
<protein>
    <submittedName>
        <fullName evidence="7">Filamentous hemagglutinin N-terminal domain-containing protein</fullName>
    </submittedName>
    <submittedName>
        <fullName evidence="6">Putative hemagglutinin-related protein</fullName>
    </submittedName>
</protein>
<name>A0A0S4WY75_RALSL</name>
<feature type="region of interest" description="Disordered" evidence="4">
    <location>
        <begin position="1333"/>
        <end position="1372"/>
    </location>
</feature>
<dbReference type="InterPro" id="IPR011050">
    <property type="entry name" value="Pectin_lyase_fold/virulence"/>
</dbReference>
<keyword evidence="2" id="KW-0964">Secreted</keyword>
<reference evidence="6" key="1">
    <citation type="submission" date="2015-10" db="EMBL/GenBank/DDBJ databases">
        <authorList>
            <person name="Gilbert D.G."/>
        </authorList>
    </citation>
    <scope>NUCLEOTIDE SEQUENCE</scope>
    <source>
        <strain evidence="6">Phyl III-seqv23</strain>
    </source>
</reference>
<dbReference type="EMBL" id="CP085044">
    <property type="protein sequence ID" value="UZF16923.1"/>
    <property type="molecule type" value="Genomic_DNA"/>
</dbReference>
<reference evidence="7" key="2">
    <citation type="submission" date="2021-10" db="EMBL/GenBank/DDBJ databases">
        <title>Complete genome sequences of five Ralstonia solancearum strains isolated from sunflower.</title>
        <authorList>
            <person name="She X."/>
            <person name="He Z."/>
        </authorList>
    </citation>
    <scope>NUCLEOTIDE SEQUENCE</scope>
    <source>
        <strain evidence="7">RS638</strain>
        <plasmid evidence="7">p1</plasmid>
    </source>
</reference>
<dbReference type="InterPro" id="IPR050909">
    <property type="entry name" value="Bact_Autotransporter_VF"/>
</dbReference>
<dbReference type="InterPro" id="IPR012334">
    <property type="entry name" value="Pectin_lyas_fold"/>
</dbReference>
<dbReference type="Gene3D" id="2.160.20.10">
    <property type="entry name" value="Single-stranded right-handed beta-helix, Pectin lyase-like"/>
    <property type="match status" value="1"/>
</dbReference>
<feature type="domain" description="Filamentous haemagglutinin FhaB/tRNA nuclease CdiA-like TPS" evidence="5">
    <location>
        <begin position="54"/>
        <end position="166"/>
    </location>
</feature>
<proteinExistence type="predicted"/>
<dbReference type="PATRIC" id="fig|305.107.peg.2978"/>
<evidence type="ECO:0000256" key="4">
    <source>
        <dbReference type="SAM" id="MobiDB-lite"/>
    </source>
</evidence>
<evidence type="ECO:0000256" key="1">
    <source>
        <dbReference type="ARBA" id="ARBA00004613"/>
    </source>
</evidence>
<geneLocation type="plasmid" evidence="7">
    <name>p1</name>
</geneLocation>
<dbReference type="EMBL" id="LN899820">
    <property type="protein sequence ID" value="CUV56615.1"/>
    <property type="molecule type" value="Genomic_DNA"/>
</dbReference>
<dbReference type="InterPro" id="IPR043709">
    <property type="entry name" value="DUF5649"/>
</dbReference>
<sequence length="1372" mass="132545">MRHFPTLHSVALIPSGAAITRAAVTGHARHPRAPVRNALGGTVLLGTFAAAIPAFAAPAGGTVTSGSGSIGQNGTTTTITQTSSRLAIDWSAFGIQAGETVNFIQPGAGAIALNRVTGHEATSIFGSLNANGTVFILNPNGVLFGGGAQVNVGGLVASTLGLSNADFEAGRYALSGGSTAGVTNQGTITVPSGGKVALIANSVDNAGNISAPRGSVLLAGAGNVTLTLADGSPLGYTISAGAARTLVNNGGMIVADGGRVVLTARGLDSLSESVVNTTGVVRARTVGNNQGTIELIGDPMAGLTQVSGQIDASAPDGGGNGGSVKVLGTKVGVFDGARIDVSGMAGGGTALIGGNAQGAGPEPNATATYVAPTAAIDASAIRQGNGGRLIVWGTDVANVHGSLSANGGAQGGNGGHVETSGHALDTDGIAVSVAGGGGGGTGGLWLLDPYNVTLSAGTQTGGAFSGNVWTPSASGSLVNTSSIQSLLNSGGNVTITTTGAGTQEGNIAINGSISKTAGGNASLTLIADGRITTNASSGTHRTITSTSGTLDVSMTARATTSAASTSGINLRYVDINANGGNISATASGAQSGTAAALSLQNSSWSTTGAGNISLSGTLPDNGNSQGVFLNANTLTTASGSITVSGTSGGIATITGTNSNGAPLFSTSNIGVYLAGGNTLRSTGGGAIALTGTATGATATWAGSGVTLSALDSLSTSGAVTISGTASNPVSSTYRNQLSTVNIAGTGSNAASLTGGTVTITGTNSVVGNASSTSNGNAAVKLDGKVNLTATAGPINIAGSNAGGDGVWGSGSGAVTMSAPASSSITISARSLDSVSGYSGFYIGGGSATLTFATAAPVSIAAESRVGARKAFWNKGGLTVPGNLSIVTTGGAIADDTTHGGYFHVTGSTSIDSSGAGNTVSLTNSGNTFAGAISLNAGDTTLASSTSLTLDSSTVNGALNLTAPGITQSGAVSAAGTATLNGGNAAITLTNDGNAFNALAVTGAAGVNVVNANALSVTGVTSTGAVRFTTLSGDLATRGNWSISGGDLTLSAGAGNTRGTASGGNVDSQATLAVDAGRTITVYSGAVGSTVLGGSLAGRAAAGSGNFRYNRQDGDAPGADGIGDGATSVMYRERPTVTVTPTDAANTKVYDGGGASDPALAYTIVGQVNGDSATQILSGSLARAAGQNAGRYAISQGTLADQLGYQTVLDVGHAFSITPAPLLITANGASRTAGQDNPAFSATFAGFVGGQTAQTADLRGTLRLLTSADAGSPAGSYAIVPDGISSNNYSIRYAAGTLSVLPASPAPMVAVPGEPSYMNAVIDMQARIRAAGLASAPEPAERSATGWRTTTATFRQDDTASDNVPGNRLAAQE</sequence>
<evidence type="ECO:0000313" key="7">
    <source>
        <dbReference type="EMBL" id="UZF16923.1"/>
    </source>
</evidence>
<dbReference type="InterPro" id="IPR008638">
    <property type="entry name" value="FhaB/CdiA-like_TPS"/>
</dbReference>
<dbReference type="SMART" id="SM00912">
    <property type="entry name" value="Haemagg_act"/>
    <property type="match status" value="1"/>
</dbReference>
<evidence type="ECO:0000313" key="6">
    <source>
        <dbReference type="EMBL" id="CUV56615.1"/>
    </source>
</evidence>
<evidence type="ECO:0000256" key="3">
    <source>
        <dbReference type="ARBA" id="ARBA00022729"/>
    </source>
</evidence>
<evidence type="ECO:0000259" key="5">
    <source>
        <dbReference type="SMART" id="SM00912"/>
    </source>
</evidence>
<dbReference type="Gene3D" id="3.30.160.710">
    <property type="match status" value="1"/>
</dbReference>
<evidence type="ECO:0000256" key="2">
    <source>
        <dbReference type="ARBA" id="ARBA00022525"/>
    </source>
</evidence>
<keyword evidence="7" id="KW-0614">Plasmid</keyword>
<accession>A0A0S4WY75</accession>
<comment type="subcellular location">
    <subcellularLocation>
        <location evidence="1">Secreted</location>
    </subcellularLocation>
</comment>
<dbReference type="Pfam" id="PF18886">
    <property type="entry name" value="DUF5649"/>
    <property type="match status" value="2"/>
</dbReference>
<dbReference type="SUPFAM" id="SSF51126">
    <property type="entry name" value="Pectin lyase-like"/>
    <property type="match status" value="1"/>
</dbReference>
<gene>
    <name evidence="7" type="ORF">LH706_23340</name>
    <name evidence="6" type="ORF">RUN215_v1_910016</name>
</gene>
<keyword evidence="3" id="KW-0732">Signal</keyword>